<comment type="subunit">
    <text evidence="6">Homotetramer. Forms an RuvA(8)-RuvB(12)-Holliday junction (HJ) complex. HJ DNA is sandwiched between 2 RuvA tetramers; dsDNA enters through RuvA and exits via RuvB. An RuvB hexamer assembles on each DNA strand where it exits the tetramer. Each RuvB hexamer is contacted by two RuvA subunits (via domain III) on 2 adjacent RuvB subunits; this complex drives branch migration. In the full resolvosome a probable DNA-RuvA(4)-RuvB(12)-RuvC(2) complex forms which resolves the HJ.</text>
</comment>
<organism evidence="8 9">
    <name type="scientific">Kroppenstedtia eburnea</name>
    <dbReference type="NCBI Taxonomy" id="714067"/>
    <lineage>
        <taxon>Bacteria</taxon>
        <taxon>Bacillati</taxon>
        <taxon>Bacillota</taxon>
        <taxon>Bacilli</taxon>
        <taxon>Bacillales</taxon>
        <taxon>Thermoactinomycetaceae</taxon>
        <taxon>Kroppenstedtia</taxon>
    </lineage>
</organism>
<dbReference type="Pfam" id="PF01330">
    <property type="entry name" value="RuvA_N"/>
    <property type="match status" value="1"/>
</dbReference>
<dbReference type="InterPro" id="IPR003583">
    <property type="entry name" value="Hlx-hairpin-Hlx_DNA-bd_motif"/>
</dbReference>
<dbReference type="SUPFAM" id="SSF47781">
    <property type="entry name" value="RuvA domain 2-like"/>
    <property type="match status" value="1"/>
</dbReference>
<dbReference type="GO" id="GO:0048476">
    <property type="term" value="C:Holliday junction resolvase complex"/>
    <property type="evidence" value="ECO:0007669"/>
    <property type="project" value="UniProtKB-UniRule"/>
</dbReference>
<dbReference type="EMBL" id="FTOD01000005">
    <property type="protein sequence ID" value="SIS81769.1"/>
    <property type="molecule type" value="Genomic_DNA"/>
</dbReference>
<feature type="domain" description="Helix-hairpin-helix DNA-binding motif class 1" evidence="7">
    <location>
        <begin position="105"/>
        <end position="124"/>
    </location>
</feature>
<accession>A0A1N7M6Z4</accession>
<dbReference type="GO" id="GO:0006281">
    <property type="term" value="P:DNA repair"/>
    <property type="evidence" value="ECO:0007669"/>
    <property type="project" value="UniProtKB-UniRule"/>
</dbReference>
<evidence type="ECO:0000256" key="6">
    <source>
        <dbReference type="HAMAP-Rule" id="MF_00031"/>
    </source>
</evidence>
<comment type="domain">
    <text evidence="6">Has three domains with a flexible linker between the domains II and III and assumes an 'L' shape. Domain III is highly mobile and contacts RuvB.</text>
</comment>
<comment type="subcellular location">
    <subcellularLocation>
        <location evidence="6">Cytoplasm</location>
    </subcellularLocation>
</comment>
<feature type="region of interest" description="Domain III" evidence="6">
    <location>
        <begin position="153"/>
        <end position="204"/>
    </location>
</feature>
<dbReference type="Gene3D" id="2.40.50.140">
    <property type="entry name" value="Nucleic acid-binding proteins"/>
    <property type="match status" value="1"/>
</dbReference>
<dbReference type="InterPro" id="IPR036267">
    <property type="entry name" value="RuvA_C_sf"/>
</dbReference>
<dbReference type="OrthoDB" id="5293449at2"/>
<dbReference type="Pfam" id="PF14520">
    <property type="entry name" value="HHH_5"/>
    <property type="match status" value="1"/>
</dbReference>
<dbReference type="AlphaFoldDB" id="A0A1N7M6Z4"/>
<dbReference type="RefSeq" id="WP_076524883.1">
    <property type="nucleotide sequence ID" value="NZ_CP048103.1"/>
</dbReference>
<dbReference type="GO" id="GO:0006310">
    <property type="term" value="P:DNA recombination"/>
    <property type="evidence" value="ECO:0007669"/>
    <property type="project" value="UniProtKB-UniRule"/>
</dbReference>
<dbReference type="InterPro" id="IPR010994">
    <property type="entry name" value="RuvA_2-like"/>
</dbReference>
<dbReference type="CDD" id="cd14332">
    <property type="entry name" value="UBA_RuvA_C"/>
    <property type="match status" value="1"/>
</dbReference>
<evidence type="ECO:0000256" key="4">
    <source>
        <dbReference type="ARBA" id="ARBA00023172"/>
    </source>
</evidence>
<sequence length="204" mass="22710">MIEFIRGTVAYRATEAIVVETGGVGYLIFCTYPLEWEEGEEVTVYTHQVIREDAHTLYGFRERQVRDLFRLLLEVSGIGPKVALAVTGSGDPGRLVNAVEQEDLRFLTKLPGVGKKTAQRIVLDLKDKLKKAGFSESTFSDVPVGTSREVARAGSAEAIEALQALGYNEEEATHAVAMARKDFGEEEPELDQWIRRALQFSMKE</sequence>
<dbReference type="GO" id="GO:0005737">
    <property type="term" value="C:cytoplasm"/>
    <property type="evidence" value="ECO:0007669"/>
    <property type="project" value="UniProtKB-SubCell"/>
</dbReference>
<evidence type="ECO:0000256" key="3">
    <source>
        <dbReference type="ARBA" id="ARBA00023125"/>
    </source>
</evidence>
<keyword evidence="1 6" id="KW-0963">Cytoplasm</keyword>
<dbReference type="SUPFAM" id="SSF46929">
    <property type="entry name" value="DNA helicase RuvA subunit, C-terminal domain"/>
    <property type="match status" value="1"/>
</dbReference>
<dbReference type="InterPro" id="IPR012340">
    <property type="entry name" value="NA-bd_OB-fold"/>
</dbReference>
<comment type="caution">
    <text evidence="6">Lacks conserved residue(s) required for the propagation of feature annotation.</text>
</comment>
<dbReference type="InterPro" id="IPR000085">
    <property type="entry name" value="RuvA"/>
</dbReference>
<evidence type="ECO:0000313" key="9">
    <source>
        <dbReference type="Proteomes" id="UP000186795"/>
    </source>
</evidence>
<keyword evidence="9" id="KW-1185">Reference proteome</keyword>
<keyword evidence="3 6" id="KW-0238">DNA-binding</keyword>
<name>A0A1N7M6Z4_9BACL</name>
<dbReference type="NCBIfam" id="TIGR00084">
    <property type="entry name" value="ruvA"/>
    <property type="match status" value="1"/>
</dbReference>
<reference evidence="9" key="1">
    <citation type="submission" date="2017-01" db="EMBL/GenBank/DDBJ databases">
        <authorList>
            <person name="Varghese N."/>
            <person name="Submissions S."/>
        </authorList>
    </citation>
    <scope>NUCLEOTIDE SEQUENCE [LARGE SCALE GENOMIC DNA]</scope>
    <source>
        <strain evidence="9">DSM 45196</strain>
    </source>
</reference>
<dbReference type="HAMAP" id="MF_00031">
    <property type="entry name" value="DNA_HJ_migration_RuvA"/>
    <property type="match status" value="1"/>
</dbReference>
<keyword evidence="8" id="KW-0378">Hydrolase</keyword>
<keyword evidence="8" id="KW-0347">Helicase</keyword>
<evidence type="ECO:0000256" key="5">
    <source>
        <dbReference type="ARBA" id="ARBA00023204"/>
    </source>
</evidence>
<evidence type="ECO:0000259" key="7">
    <source>
        <dbReference type="SMART" id="SM00278"/>
    </source>
</evidence>
<dbReference type="Pfam" id="PF07499">
    <property type="entry name" value="RuvA_C"/>
    <property type="match status" value="1"/>
</dbReference>
<keyword evidence="5 6" id="KW-0234">DNA repair</keyword>
<proteinExistence type="inferred from homology"/>
<dbReference type="GO" id="GO:0009378">
    <property type="term" value="F:four-way junction helicase activity"/>
    <property type="evidence" value="ECO:0007669"/>
    <property type="project" value="InterPro"/>
</dbReference>
<keyword evidence="4 6" id="KW-0233">DNA recombination</keyword>
<dbReference type="Proteomes" id="UP000186795">
    <property type="component" value="Unassembled WGS sequence"/>
</dbReference>
<protein>
    <recommendedName>
        <fullName evidence="6">Holliday junction branch migration complex subunit RuvA</fullName>
    </recommendedName>
</protein>
<feature type="domain" description="Helix-hairpin-helix DNA-binding motif class 1" evidence="7">
    <location>
        <begin position="70"/>
        <end position="89"/>
    </location>
</feature>
<dbReference type="SUPFAM" id="SSF50249">
    <property type="entry name" value="Nucleic acid-binding proteins"/>
    <property type="match status" value="1"/>
</dbReference>
<dbReference type="GO" id="GO:0009379">
    <property type="term" value="C:Holliday junction helicase complex"/>
    <property type="evidence" value="ECO:0007669"/>
    <property type="project" value="InterPro"/>
</dbReference>
<dbReference type="GO" id="GO:0005524">
    <property type="term" value="F:ATP binding"/>
    <property type="evidence" value="ECO:0007669"/>
    <property type="project" value="InterPro"/>
</dbReference>
<comment type="similarity">
    <text evidence="6">Belongs to the RuvA family.</text>
</comment>
<keyword evidence="8" id="KW-0547">Nucleotide-binding</keyword>
<dbReference type="SMART" id="SM00278">
    <property type="entry name" value="HhH1"/>
    <property type="match status" value="2"/>
</dbReference>
<evidence type="ECO:0000256" key="2">
    <source>
        <dbReference type="ARBA" id="ARBA00022763"/>
    </source>
</evidence>
<gene>
    <name evidence="6" type="primary">ruvA</name>
    <name evidence="8" type="ORF">SAMN05421790_105239</name>
</gene>
<evidence type="ECO:0000256" key="1">
    <source>
        <dbReference type="ARBA" id="ARBA00022490"/>
    </source>
</evidence>
<evidence type="ECO:0000313" key="8">
    <source>
        <dbReference type="EMBL" id="SIS81769.1"/>
    </source>
</evidence>
<dbReference type="InterPro" id="IPR013849">
    <property type="entry name" value="DNA_helicase_Holl-junc_RuvA_I"/>
</dbReference>
<dbReference type="GO" id="GO:0000400">
    <property type="term" value="F:four-way junction DNA binding"/>
    <property type="evidence" value="ECO:0007669"/>
    <property type="project" value="UniProtKB-UniRule"/>
</dbReference>
<keyword evidence="8" id="KW-0067">ATP-binding</keyword>
<keyword evidence="2 6" id="KW-0227">DNA damage</keyword>
<comment type="function">
    <text evidence="6">The RuvA-RuvB-RuvC complex processes Holliday junction (HJ) DNA during genetic recombination and DNA repair, while the RuvA-RuvB complex plays an important role in the rescue of blocked DNA replication forks via replication fork reversal (RFR). RuvA specifically binds to HJ cruciform DNA, conferring on it an open structure. The RuvB hexamer acts as an ATP-dependent pump, pulling dsDNA into and through the RuvAB complex. HJ branch migration allows RuvC to scan DNA until it finds its consensus sequence, where it cleaves and resolves the cruciform DNA.</text>
</comment>
<dbReference type="InterPro" id="IPR011114">
    <property type="entry name" value="RuvA_C"/>
</dbReference>
<dbReference type="Gene3D" id="1.10.8.10">
    <property type="entry name" value="DNA helicase RuvA subunit, C-terminal domain"/>
    <property type="match status" value="1"/>
</dbReference>
<dbReference type="Gene3D" id="1.10.150.20">
    <property type="entry name" value="5' to 3' exonuclease, C-terminal subdomain"/>
    <property type="match status" value="1"/>
</dbReference>